<dbReference type="EMBL" id="JAMZMK010011991">
    <property type="protein sequence ID" value="KAI7725248.1"/>
    <property type="molecule type" value="Genomic_DNA"/>
</dbReference>
<dbReference type="Pfam" id="PF05922">
    <property type="entry name" value="Inhibitor_I9"/>
    <property type="match status" value="1"/>
</dbReference>
<dbReference type="Gene3D" id="3.40.50.200">
    <property type="entry name" value="Peptidase S8/S53 domain"/>
    <property type="match status" value="1"/>
</dbReference>
<dbReference type="Proteomes" id="UP001206925">
    <property type="component" value="Unassembled WGS sequence"/>
</dbReference>
<feature type="signal peptide" evidence="1">
    <location>
        <begin position="1"/>
        <end position="20"/>
    </location>
</feature>
<evidence type="ECO:0000256" key="1">
    <source>
        <dbReference type="SAM" id="SignalP"/>
    </source>
</evidence>
<feature type="chain" id="PRO_5042162829" description="Inhibitor I9 domain-containing protein" evidence="1">
    <location>
        <begin position="21"/>
        <end position="189"/>
    </location>
</feature>
<proteinExistence type="predicted"/>
<gene>
    <name evidence="3" type="ORF">M8C21_014644</name>
</gene>
<organism evidence="3 4">
    <name type="scientific">Ambrosia artemisiifolia</name>
    <name type="common">Common ragweed</name>
    <dbReference type="NCBI Taxonomy" id="4212"/>
    <lineage>
        <taxon>Eukaryota</taxon>
        <taxon>Viridiplantae</taxon>
        <taxon>Streptophyta</taxon>
        <taxon>Embryophyta</taxon>
        <taxon>Tracheophyta</taxon>
        <taxon>Spermatophyta</taxon>
        <taxon>Magnoliopsida</taxon>
        <taxon>eudicotyledons</taxon>
        <taxon>Gunneridae</taxon>
        <taxon>Pentapetalae</taxon>
        <taxon>asterids</taxon>
        <taxon>campanulids</taxon>
        <taxon>Asterales</taxon>
        <taxon>Asteraceae</taxon>
        <taxon>Asteroideae</taxon>
        <taxon>Heliantheae alliance</taxon>
        <taxon>Heliantheae</taxon>
        <taxon>Ambrosia</taxon>
    </lineage>
</organism>
<sequence>MGGIVKLVVFWVVMIGCCLCQESTNGSSYDSDAGVYMVTLKQAPSVFRSYRPSRVNKTAVHPFGYPYSASGGANTLENPSFGNITKRSHHHQFGSRIARVHDSLLKRVLKGEKYMKLYSYHYLINGFAVLVTPQQLWFDVYRNHGIPVVVAGHHFGNASGMAPRAHIAVYKALYKSFGGFAADVVAAID</sequence>
<reference evidence="3" key="1">
    <citation type="submission" date="2022-06" db="EMBL/GenBank/DDBJ databases">
        <title>Uncovering the hologenomic basis of an extraordinary plant invasion.</title>
        <authorList>
            <person name="Bieker V.C."/>
            <person name="Martin M.D."/>
            <person name="Gilbert T."/>
            <person name="Hodgins K."/>
            <person name="Battlay P."/>
            <person name="Petersen B."/>
            <person name="Wilson J."/>
        </authorList>
    </citation>
    <scope>NUCLEOTIDE SEQUENCE</scope>
    <source>
        <strain evidence="3">AA19_3_7</strain>
        <tissue evidence="3">Leaf</tissue>
    </source>
</reference>
<comment type="caution">
    <text evidence="3">The sequence shown here is derived from an EMBL/GenBank/DDBJ whole genome shotgun (WGS) entry which is preliminary data.</text>
</comment>
<evidence type="ECO:0000313" key="3">
    <source>
        <dbReference type="EMBL" id="KAI7725248.1"/>
    </source>
</evidence>
<name>A0AAD5G2F7_AMBAR</name>
<accession>A0AAD5G2F7</accession>
<dbReference type="AlphaFoldDB" id="A0AAD5G2F7"/>
<dbReference type="InterPro" id="IPR036852">
    <property type="entry name" value="Peptidase_S8/S53_dom_sf"/>
</dbReference>
<dbReference type="GO" id="GO:0006508">
    <property type="term" value="P:proteolysis"/>
    <property type="evidence" value="ECO:0007669"/>
    <property type="project" value="InterPro"/>
</dbReference>
<keyword evidence="1" id="KW-0732">Signal</keyword>
<feature type="non-terminal residue" evidence="3">
    <location>
        <position position="189"/>
    </location>
</feature>
<dbReference type="PROSITE" id="PS51257">
    <property type="entry name" value="PROKAR_LIPOPROTEIN"/>
    <property type="match status" value="1"/>
</dbReference>
<evidence type="ECO:0000313" key="4">
    <source>
        <dbReference type="Proteomes" id="UP001206925"/>
    </source>
</evidence>
<keyword evidence="4" id="KW-1185">Reference proteome</keyword>
<dbReference type="InterPro" id="IPR010259">
    <property type="entry name" value="S8pro/Inhibitor_I9"/>
</dbReference>
<feature type="domain" description="Inhibitor I9" evidence="2">
    <location>
        <begin position="36"/>
        <end position="136"/>
    </location>
</feature>
<dbReference type="SUPFAM" id="SSF52743">
    <property type="entry name" value="Subtilisin-like"/>
    <property type="match status" value="1"/>
</dbReference>
<dbReference type="GO" id="GO:0004252">
    <property type="term" value="F:serine-type endopeptidase activity"/>
    <property type="evidence" value="ECO:0007669"/>
    <property type="project" value="InterPro"/>
</dbReference>
<evidence type="ECO:0000259" key="2">
    <source>
        <dbReference type="Pfam" id="PF05922"/>
    </source>
</evidence>
<protein>
    <recommendedName>
        <fullName evidence="2">Inhibitor I9 domain-containing protein</fullName>
    </recommendedName>
</protein>